<dbReference type="OMA" id="AVNHMGH"/>
<dbReference type="GO" id="GO:0016491">
    <property type="term" value="F:oxidoreductase activity"/>
    <property type="evidence" value="ECO:0007669"/>
    <property type="project" value="UniProtKB-KW"/>
</dbReference>
<dbReference type="InterPro" id="IPR002347">
    <property type="entry name" value="SDR_fam"/>
</dbReference>
<dbReference type="Pfam" id="PF00106">
    <property type="entry name" value="adh_short"/>
    <property type="match status" value="1"/>
</dbReference>
<dbReference type="InterPro" id="IPR036291">
    <property type="entry name" value="NAD(P)-bd_dom_sf"/>
</dbReference>
<dbReference type="Gene3D" id="3.40.50.720">
    <property type="entry name" value="NAD(P)-binding Rossmann-like Domain"/>
    <property type="match status" value="1"/>
</dbReference>
<reference evidence="3 4" key="1">
    <citation type="journal article" date="2014" name="BMC Genomics">
        <title>Comparative genome sequencing reveals chemotype-specific gene clusters in the toxigenic black mold Stachybotrys.</title>
        <authorList>
            <person name="Semeiks J."/>
            <person name="Borek D."/>
            <person name="Otwinowski Z."/>
            <person name="Grishin N.V."/>
        </authorList>
    </citation>
    <scope>NUCLEOTIDE SEQUENCE [LARGE SCALE GENOMIC DNA]</scope>
    <source>
        <strain evidence="3 4">IBT 40285</strain>
    </source>
</reference>
<protein>
    <recommendedName>
        <fullName evidence="5">Retinol dehydrogenase 12</fullName>
    </recommendedName>
</protein>
<keyword evidence="2" id="KW-0560">Oxidoreductase</keyword>
<dbReference type="Proteomes" id="UP000028524">
    <property type="component" value="Unassembled WGS sequence"/>
</dbReference>
<dbReference type="SUPFAM" id="SSF51735">
    <property type="entry name" value="NAD(P)-binding Rossmann-fold domains"/>
    <property type="match status" value="1"/>
</dbReference>
<dbReference type="EMBL" id="KL660204">
    <property type="protein sequence ID" value="KFA67354.1"/>
    <property type="molecule type" value="Genomic_DNA"/>
</dbReference>
<dbReference type="HOGENOM" id="CLU_010194_44_6_1"/>
<comment type="similarity">
    <text evidence="1">Belongs to the short-chain dehydrogenases/reductases (SDR) family.</text>
</comment>
<evidence type="ECO:0000256" key="2">
    <source>
        <dbReference type="ARBA" id="ARBA00023002"/>
    </source>
</evidence>
<dbReference type="OrthoDB" id="191139at2759"/>
<evidence type="ECO:0000313" key="3">
    <source>
        <dbReference type="EMBL" id="KFA67354.1"/>
    </source>
</evidence>
<dbReference type="STRING" id="1283841.A0A084QTR9"/>
<dbReference type="PANTHER" id="PTHR24320">
    <property type="entry name" value="RETINOL DEHYDROGENASE"/>
    <property type="match status" value="1"/>
</dbReference>
<organism evidence="3 4">
    <name type="scientific">Stachybotrys chlorohalonatus (strain IBT 40285)</name>
    <dbReference type="NCBI Taxonomy" id="1283841"/>
    <lineage>
        <taxon>Eukaryota</taxon>
        <taxon>Fungi</taxon>
        <taxon>Dikarya</taxon>
        <taxon>Ascomycota</taxon>
        <taxon>Pezizomycotina</taxon>
        <taxon>Sordariomycetes</taxon>
        <taxon>Hypocreomycetidae</taxon>
        <taxon>Hypocreales</taxon>
        <taxon>Stachybotryaceae</taxon>
        <taxon>Stachybotrys</taxon>
    </lineage>
</organism>
<accession>A0A084QTR9</accession>
<dbReference type="InParanoid" id="A0A084QTR9"/>
<gene>
    <name evidence="3" type="ORF">S40285_07034</name>
</gene>
<keyword evidence="4" id="KW-1185">Reference proteome</keyword>
<dbReference type="PANTHER" id="PTHR24320:SF33">
    <property type="entry name" value="OXIDOREDUCTASE BLI-4, MITOCHONDRIAL-RELATED"/>
    <property type="match status" value="1"/>
</dbReference>
<evidence type="ECO:0000256" key="1">
    <source>
        <dbReference type="ARBA" id="ARBA00006484"/>
    </source>
</evidence>
<sequence length="352" mass="38755">MAQSTLGQIKNTLAENLTNPAAKLGTHQFSLDECPDLSGKVAVVTGGSEGIGYGVTYTLLRHNIKKLFILSISEETVKGAQDAISKDKDLGPEYAGKTVWKQCDLGNWERVKNVAEEIKSSTDRLDILVNNAGRGIMTYQLTEYGVDRHMAVNHMGHVILTSHLLPLMKKTAEAGDVVRITNQASNLHEKVPEDLKFESLEELNQDLGPNQQYGRSKLAAILYARYFNRKVTQNGHPNVLMNATHPGIVSTKMSKEDIHEPFPLGGYGMSVGLEPFKKDQFEGAISTVYAATTIKESGKYICPPAVPEPGSKQSQDDTLADNLMELTRRVVMEKTKRQSADQGCPFDDLVLH</sequence>
<dbReference type="AlphaFoldDB" id="A0A084QTR9"/>
<dbReference type="PRINTS" id="PR00081">
    <property type="entry name" value="GDHRDH"/>
</dbReference>
<name>A0A084QTR9_STAC4</name>
<proteinExistence type="inferred from homology"/>
<evidence type="ECO:0000313" key="4">
    <source>
        <dbReference type="Proteomes" id="UP000028524"/>
    </source>
</evidence>
<evidence type="ECO:0008006" key="5">
    <source>
        <dbReference type="Google" id="ProtNLM"/>
    </source>
</evidence>